<keyword evidence="3" id="KW-1185">Reference proteome</keyword>
<dbReference type="EnsemblPlants" id="OB01G47850.1">
    <property type="protein sequence ID" value="OB01G47850.1"/>
    <property type="gene ID" value="OB01G47850"/>
</dbReference>
<feature type="compositionally biased region" description="Low complexity" evidence="1">
    <location>
        <begin position="187"/>
        <end position="200"/>
    </location>
</feature>
<dbReference type="HOGENOM" id="CLU_106034_0_0_1"/>
<feature type="region of interest" description="Disordered" evidence="1">
    <location>
        <begin position="159"/>
        <end position="228"/>
    </location>
</feature>
<dbReference type="Gramene" id="OB01G47850.1">
    <property type="protein sequence ID" value="OB01G47850.1"/>
    <property type="gene ID" value="OB01G47850"/>
</dbReference>
<sequence length="228" mass="24471">MAATLPTHGSMMLRNSPRMYSGMKSCRVRIPTTGCICKNIESLRCKKCKNGGRVELVGSSLTPGVLGTTHMWRRPSSRKRAAALASDMFSTTVYGDRLAIGWRSTYMAISSSVMSRSSTARPLPEPGLAKSNGASLRNTSAAPVLTGWAVKALAWSSTRRWERSTRPHSSGAGPNGSSSITGNPLWPVRRSVSTTTPTRSTLEKVMSGPETTSPATRLRMHGSPCASR</sequence>
<evidence type="ECO:0000313" key="3">
    <source>
        <dbReference type="Proteomes" id="UP000006038"/>
    </source>
</evidence>
<reference evidence="2" key="2">
    <citation type="submission" date="2013-04" db="UniProtKB">
        <authorList>
            <consortium name="EnsemblPlants"/>
        </authorList>
    </citation>
    <scope>IDENTIFICATION</scope>
</reference>
<organism evidence="2">
    <name type="scientific">Oryza brachyantha</name>
    <name type="common">malo sina</name>
    <dbReference type="NCBI Taxonomy" id="4533"/>
    <lineage>
        <taxon>Eukaryota</taxon>
        <taxon>Viridiplantae</taxon>
        <taxon>Streptophyta</taxon>
        <taxon>Embryophyta</taxon>
        <taxon>Tracheophyta</taxon>
        <taxon>Spermatophyta</taxon>
        <taxon>Magnoliopsida</taxon>
        <taxon>Liliopsida</taxon>
        <taxon>Poales</taxon>
        <taxon>Poaceae</taxon>
        <taxon>BOP clade</taxon>
        <taxon>Oryzoideae</taxon>
        <taxon>Oryzeae</taxon>
        <taxon>Oryzinae</taxon>
        <taxon>Oryza</taxon>
    </lineage>
</organism>
<dbReference type="Proteomes" id="UP000006038">
    <property type="component" value="Chromosome 1"/>
</dbReference>
<proteinExistence type="predicted"/>
<dbReference type="AlphaFoldDB" id="J3L6C9"/>
<accession>J3L6C9</accession>
<name>J3L6C9_ORYBR</name>
<evidence type="ECO:0000256" key="1">
    <source>
        <dbReference type="SAM" id="MobiDB-lite"/>
    </source>
</evidence>
<protein>
    <submittedName>
        <fullName evidence="2">Uncharacterized protein</fullName>
    </submittedName>
</protein>
<evidence type="ECO:0000313" key="2">
    <source>
        <dbReference type="EnsemblPlants" id="OB01G47850.1"/>
    </source>
</evidence>
<reference evidence="2" key="1">
    <citation type="journal article" date="2013" name="Nat. Commun.">
        <title>Whole-genome sequencing of Oryza brachyantha reveals mechanisms underlying Oryza genome evolution.</title>
        <authorList>
            <person name="Chen J."/>
            <person name="Huang Q."/>
            <person name="Gao D."/>
            <person name="Wang J."/>
            <person name="Lang Y."/>
            <person name="Liu T."/>
            <person name="Li B."/>
            <person name="Bai Z."/>
            <person name="Luis Goicoechea J."/>
            <person name="Liang C."/>
            <person name="Chen C."/>
            <person name="Zhang W."/>
            <person name="Sun S."/>
            <person name="Liao Y."/>
            <person name="Zhang X."/>
            <person name="Yang L."/>
            <person name="Song C."/>
            <person name="Wang M."/>
            <person name="Shi J."/>
            <person name="Liu G."/>
            <person name="Liu J."/>
            <person name="Zhou H."/>
            <person name="Zhou W."/>
            <person name="Yu Q."/>
            <person name="An N."/>
            <person name="Chen Y."/>
            <person name="Cai Q."/>
            <person name="Wang B."/>
            <person name="Liu B."/>
            <person name="Min J."/>
            <person name="Huang Y."/>
            <person name="Wu H."/>
            <person name="Li Z."/>
            <person name="Zhang Y."/>
            <person name="Yin Y."/>
            <person name="Song W."/>
            <person name="Jiang J."/>
            <person name="Jackson S.A."/>
            <person name="Wing R.A."/>
            <person name="Wang J."/>
            <person name="Chen M."/>
        </authorList>
    </citation>
    <scope>NUCLEOTIDE SEQUENCE [LARGE SCALE GENOMIC DNA]</scope>
    <source>
        <strain evidence="2">cv. IRGC 101232</strain>
    </source>
</reference>